<evidence type="ECO:0000313" key="3">
    <source>
        <dbReference type="EMBL" id="SDZ50458.1"/>
    </source>
</evidence>
<dbReference type="Proteomes" id="UP000198935">
    <property type="component" value="Unassembled WGS sequence"/>
</dbReference>
<keyword evidence="4" id="KW-1185">Reference proteome</keyword>
<dbReference type="InterPro" id="IPR024962">
    <property type="entry name" value="YukD-like"/>
</dbReference>
<dbReference type="AlphaFoldDB" id="A0A1H3TKR6"/>
<dbReference type="Gene3D" id="3.10.20.90">
    <property type="entry name" value="Phosphatidylinositol 3-kinase Catalytic Subunit, Chain A, domain 1"/>
    <property type="match status" value="1"/>
</dbReference>
<dbReference type="SUPFAM" id="SSF54236">
    <property type="entry name" value="Ubiquitin-like"/>
    <property type="match status" value="1"/>
</dbReference>
<dbReference type="InterPro" id="IPR014921">
    <property type="entry name" value="EsaB"/>
</dbReference>
<protein>
    <submittedName>
        <fullName evidence="3">Uncharacterized ubiquitin-like protein YukD</fullName>
    </submittedName>
</protein>
<dbReference type="InterPro" id="IPR029071">
    <property type="entry name" value="Ubiquitin-like_domsf"/>
</dbReference>
<evidence type="ECO:0000313" key="4">
    <source>
        <dbReference type="Proteomes" id="UP000198935"/>
    </source>
</evidence>
<comment type="similarity">
    <text evidence="1 2">Belongs to the EsaB family.</text>
</comment>
<evidence type="ECO:0000256" key="2">
    <source>
        <dbReference type="PIRNR" id="PIRNR037793"/>
    </source>
</evidence>
<evidence type="ECO:0000256" key="1">
    <source>
        <dbReference type="ARBA" id="ARBA00011007"/>
    </source>
</evidence>
<dbReference type="OrthoDB" id="2456043at2"/>
<organism evidence="3 4">
    <name type="scientific">Evansella caseinilytica</name>
    <dbReference type="NCBI Taxonomy" id="1503961"/>
    <lineage>
        <taxon>Bacteria</taxon>
        <taxon>Bacillati</taxon>
        <taxon>Bacillota</taxon>
        <taxon>Bacilli</taxon>
        <taxon>Bacillales</taxon>
        <taxon>Bacillaceae</taxon>
        <taxon>Evansella</taxon>
    </lineage>
</organism>
<reference evidence="4" key="1">
    <citation type="submission" date="2016-10" db="EMBL/GenBank/DDBJ databases">
        <authorList>
            <person name="Varghese N."/>
            <person name="Submissions S."/>
        </authorList>
    </citation>
    <scope>NUCLEOTIDE SEQUENCE [LARGE SCALE GENOMIC DNA]</scope>
    <source>
        <strain evidence="4">SP</strain>
    </source>
</reference>
<dbReference type="EMBL" id="FNPI01000015">
    <property type="protein sequence ID" value="SDZ50458.1"/>
    <property type="molecule type" value="Genomic_DNA"/>
</dbReference>
<dbReference type="STRING" id="1503961.SAMN05421736_11517"/>
<gene>
    <name evidence="3" type="ORF">SAMN05421736_11517</name>
</gene>
<dbReference type="Pfam" id="PF08817">
    <property type="entry name" value="YukD"/>
    <property type="match status" value="1"/>
</dbReference>
<accession>A0A1H3TKR6</accession>
<proteinExistence type="inferred from homology"/>
<name>A0A1H3TKR6_9BACI</name>
<sequence length="84" mass="9434">MVKDTHINVTMDFTNWHGGGIYDLRIPVHVSVKQLLLSMMEILHVERAEGSLCALKVITKDILISDDDSLIDYPITDGDILKVL</sequence>
<dbReference type="PIRSF" id="PIRSF037793">
    <property type="entry name" value="DUF_ubiquitin-like_YukD"/>
    <property type="match status" value="1"/>
</dbReference>